<feature type="region of interest" description="Disordered" evidence="1">
    <location>
        <begin position="37"/>
        <end position="59"/>
    </location>
</feature>
<gene>
    <name evidence="2" type="ORF">EGK74_10695</name>
</gene>
<dbReference type="RefSeq" id="WP_123804797.1">
    <property type="nucleotide sequence ID" value="NZ_RPFL01000035.1"/>
</dbReference>
<dbReference type="Proteomes" id="UP000272412">
    <property type="component" value="Unassembled WGS sequence"/>
</dbReference>
<dbReference type="AlphaFoldDB" id="A0A3N4MLT7"/>
<protein>
    <submittedName>
        <fullName evidence="2">Uncharacterized protein</fullName>
    </submittedName>
</protein>
<proteinExistence type="predicted"/>
<comment type="caution">
    <text evidence="2">The sequence shown here is derived from an EMBL/GenBank/DDBJ whole genome shotgun (WGS) entry which is preliminary data.</text>
</comment>
<name>A0A3N4MLT7_9NEIS</name>
<dbReference type="PROSITE" id="PS51257">
    <property type="entry name" value="PROKAR_LIPOPROTEIN"/>
    <property type="match status" value="1"/>
</dbReference>
<organism evidence="2 3">
    <name type="scientific">Neisseria weixii</name>
    <dbReference type="NCBI Taxonomy" id="1853276"/>
    <lineage>
        <taxon>Bacteria</taxon>
        <taxon>Pseudomonadati</taxon>
        <taxon>Pseudomonadota</taxon>
        <taxon>Betaproteobacteria</taxon>
        <taxon>Neisseriales</taxon>
        <taxon>Neisseriaceae</taxon>
        <taxon>Neisseria</taxon>
    </lineage>
</organism>
<sequence length="80" mass="9124">MKNIGFALIAAALLAGCSYGHKTLAISDSQRAAMAEDSRRVQDVERAERAERRAERRQEMMDEADAINRAYKDRKIYILH</sequence>
<keyword evidence="3" id="KW-1185">Reference proteome</keyword>
<accession>A0A3N4MLT7</accession>
<evidence type="ECO:0000313" key="3">
    <source>
        <dbReference type="Proteomes" id="UP000272412"/>
    </source>
</evidence>
<evidence type="ECO:0000256" key="1">
    <source>
        <dbReference type="SAM" id="MobiDB-lite"/>
    </source>
</evidence>
<evidence type="ECO:0000313" key="2">
    <source>
        <dbReference type="EMBL" id="RPD84704.1"/>
    </source>
</evidence>
<reference evidence="2 3" key="1">
    <citation type="submission" date="2018-11" db="EMBL/GenBank/DDBJ databases">
        <title>Neisseria weixii sp. nov. isolated from the rectal contents of plateau pika (Ochotona cruzoniae).</title>
        <authorList>
            <person name="Zhang G."/>
        </authorList>
    </citation>
    <scope>NUCLEOTIDE SEQUENCE [LARGE SCALE GENOMIC DNA]</scope>
    <source>
        <strain evidence="2 3">10009</strain>
    </source>
</reference>
<dbReference type="EMBL" id="RPFL01000035">
    <property type="protein sequence ID" value="RPD84704.1"/>
    <property type="molecule type" value="Genomic_DNA"/>
</dbReference>